<dbReference type="OrthoDB" id="3561261at2759"/>
<gene>
    <name evidence="3" type="ORF">VSDG_08533</name>
</gene>
<feature type="region of interest" description="Disordered" evidence="1">
    <location>
        <begin position="1"/>
        <end position="33"/>
    </location>
</feature>
<protein>
    <recommendedName>
        <fullName evidence="2">2EXR domain-containing protein</fullName>
    </recommendedName>
</protein>
<evidence type="ECO:0000259" key="2">
    <source>
        <dbReference type="Pfam" id="PF20150"/>
    </source>
</evidence>
<name>A0A423VEX5_CYTCH</name>
<evidence type="ECO:0000313" key="4">
    <source>
        <dbReference type="Proteomes" id="UP000284375"/>
    </source>
</evidence>
<feature type="compositionally biased region" description="Polar residues" evidence="1">
    <location>
        <begin position="19"/>
        <end position="33"/>
    </location>
</feature>
<dbReference type="Proteomes" id="UP000284375">
    <property type="component" value="Unassembled WGS sequence"/>
</dbReference>
<accession>A0A423VEX5</accession>
<evidence type="ECO:0000313" key="3">
    <source>
        <dbReference type="EMBL" id="ROV89548.1"/>
    </source>
</evidence>
<organism evidence="3 4">
    <name type="scientific">Cytospora chrysosperma</name>
    <name type="common">Cytospora canker fungus</name>
    <name type="synonym">Sphaeria chrysosperma</name>
    <dbReference type="NCBI Taxonomy" id="252740"/>
    <lineage>
        <taxon>Eukaryota</taxon>
        <taxon>Fungi</taxon>
        <taxon>Dikarya</taxon>
        <taxon>Ascomycota</taxon>
        <taxon>Pezizomycotina</taxon>
        <taxon>Sordariomycetes</taxon>
        <taxon>Sordariomycetidae</taxon>
        <taxon>Diaporthales</taxon>
        <taxon>Cytosporaceae</taxon>
        <taxon>Cytospora</taxon>
    </lineage>
</organism>
<dbReference type="PANTHER" id="PTHR35910">
    <property type="entry name" value="2EXR DOMAIN-CONTAINING PROTEIN"/>
    <property type="match status" value="1"/>
</dbReference>
<dbReference type="InterPro" id="IPR045518">
    <property type="entry name" value="2EXR"/>
</dbReference>
<feature type="domain" description="2EXR" evidence="2">
    <location>
        <begin position="40"/>
        <end position="127"/>
    </location>
</feature>
<evidence type="ECO:0000256" key="1">
    <source>
        <dbReference type="SAM" id="MobiDB-lite"/>
    </source>
</evidence>
<dbReference type="PANTHER" id="PTHR35910:SF6">
    <property type="entry name" value="2EXR DOMAIN-CONTAINING PROTEIN"/>
    <property type="match status" value="1"/>
</dbReference>
<dbReference type="EMBL" id="LJZO01000057">
    <property type="protein sequence ID" value="ROV89548.1"/>
    <property type="molecule type" value="Genomic_DNA"/>
</dbReference>
<keyword evidence="4" id="KW-1185">Reference proteome</keyword>
<comment type="caution">
    <text evidence="3">The sequence shown here is derived from an EMBL/GenBank/DDBJ whole genome shotgun (WGS) entry which is preliminary data.</text>
</comment>
<sequence>MNEQVELAGVQGRTPGHHQCQNPTLQVDSTADQAQTPTEFVRFRLLPAELRIMVWEHAVKGLDERIFHAKPGTAKRNFLISFWNCPRPPAVLHACHDSRAVAKRQLSFIFNDNEGNGMWWNPRADILYFDFNPYRHWFFGKTNLVNRGYILAIQRVAIDWRICLTRQTPRRPTPPWIQPYDEDRDFTLLFGHLLMHYPSIKSLYIFFPEKQYPNLSLPSEPLRANGIPITGLTDITDDDTLLGNGITRLRKAAQKLSLPIHRQYAFEWLCDDPSGLDKISNNETRDFER</sequence>
<dbReference type="AlphaFoldDB" id="A0A423VEX5"/>
<reference evidence="3 4" key="1">
    <citation type="submission" date="2015-09" db="EMBL/GenBank/DDBJ databases">
        <title>Host preference determinants of Valsa canker pathogens revealed by comparative genomics.</title>
        <authorList>
            <person name="Yin Z."/>
            <person name="Huang L."/>
        </authorList>
    </citation>
    <scope>NUCLEOTIDE SEQUENCE [LARGE SCALE GENOMIC DNA]</scope>
    <source>
        <strain evidence="3 4">YSFL</strain>
    </source>
</reference>
<proteinExistence type="predicted"/>
<dbReference type="Pfam" id="PF20150">
    <property type="entry name" value="2EXR"/>
    <property type="match status" value="1"/>
</dbReference>